<reference evidence="10 11" key="1">
    <citation type="submission" date="2014-04" db="EMBL/GenBank/DDBJ databases">
        <authorList>
            <consortium name="DOE Joint Genome Institute"/>
            <person name="Kuo A."/>
            <person name="Kohler A."/>
            <person name="Jargeat P."/>
            <person name="Nagy L.G."/>
            <person name="Floudas D."/>
            <person name="Copeland A."/>
            <person name="Barry K.W."/>
            <person name="Cichocki N."/>
            <person name="Veneault-Fourrey C."/>
            <person name="LaButti K."/>
            <person name="Lindquist E.A."/>
            <person name="Lipzen A."/>
            <person name="Lundell T."/>
            <person name="Morin E."/>
            <person name="Murat C."/>
            <person name="Sun H."/>
            <person name="Tunlid A."/>
            <person name="Henrissat B."/>
            <person name="Grigoriev I.V."/>
            <person name="Hibbett D.S."/>
            <person name="Martin F."/>
            <person name="Nordberg H.P."/>
            <person name="Cantor M.N."/>
            <person name="Hua S.X."/>
        </authorList>
    </citation>
    <scope>NUCLEOTIDE SEQUENCE [LARGE SCALE GENOMIC DNA]</scope>
    <source>
        <strain evidence="10 11">Ve08.2h10</strain>
    </source>
</reference>
<evidence type="ECO:0000256" key="7">
    <source>
        <dbReference type="PIRSR" id="PIRSR005378-2"/>
    </source>
</evidence>
<gene>
    <name evidence="10" type="ORF">PAXRUDRAFT_137796</name>
</gene>
<dbReference type="InterPro" id="IPR036553">
    <property type="entry name" value="RPTC_insert"/>
</dbReference>
<name>A0A0D0DG05_9AGAM</name>
<evidence type="ECO:0000256" key="6">
    <source>
        <dbReference type="PIRSR" id="PIRSR005378-1"/>
    </source>
</evidence>
<comment type="similarity">
    <text evidence="1">Belongs to the RNA 3'-terminal cyclase family. Type 1 subfamily.</text>
</comment>
<evidence type="ECO:0000256" key="5">
    <source>
        <dbReference type="ARBA" id="ARBA00024481"/>
    </source>
</evidence>
<accession>A0A0D0DG05</accession>
<evidence type="ECO:0000313" key="10">
    <source>
        <dbReference type="EMBL" id="KIK96732.1"/>
    </source>
</evidence>
<dbReference type="GO" id="GO:0005634">
    <property type="term" value="C:nucleus"/>
    <property type="evidence" value="ECO:0007669"/>
    <property type="project" value="TreeGrafter"/>
</dbReference>
<dbReference type="Proteomes" id="UP000054538">
    <property type="component" value="Unassembled WGS sequence"/>
</dbReference>
<dbReference type="SUPFAM" id="SSF52913">
    <property type="entry name" value="RNA 3'-terminal phosphate cyclase, RPTC, insert domain"/>
    <property type="match status" value="1"/>
</dbReference>
<dbReference type="STRING" id="930991.A0A0D0DG05"/>
<evidence type="ECO:0000256" key="1">
    <source>
        <dbReference type="ARBA" id="ARBA00009206"/>
    </source>
</evidence>
<dbReference type="EC" id="6.5.1.4" evidence="2"/>
<dbReference type="InterPro" id="IPR017770">
    <property type="entry name" value="RNA3'_term_phos_cyc_type_1"/>
</dbReference>
<dbReference type="GO" id="GO:0006396">
    <property type="term" value="P:RNA processing"/>
    <property type="evidence" value="ECO:0007669"/>
    <property type="project" value="InterPro"/>
</dbReference>
<protein>
    <recommendedName>
        <fullName evidence="2">RNA 3'-terminal-phosphate cyclase (ATP)</fullName>
        <ecNumber evidence="2">6.5.1.4</ecNumber>
    </recommendedName>
</protein>
<evidence type="ECO:0000256" key="4">
    <source>
        <dbReference type="ARBA" id="ARBA00022741"/>
    </source>
</evidence>
<keyword evidence="3" id="KW-0436">Ligase</keyword>
<dbReference type="Gene3D" id="3.65.10.20">
    <property type="entry name" value="RNA 3'-terminal phosphate cyclase domain"/>
    <property type="match status" value="1"/>
</dbReference>
<dbReference type="PIRSF" id="PIRSF005378">
    <property type="entry name" value="RNA3'_term_phos_cycl_euk"/>
    <property type="match status" value="1"/>
</dbReference>
<dbReference type="GO" id="GO:0003963">
    <property type="term" value="F:RNA-3'-phosphate cyclase activity"/>
    <property type="evidence" value="ECO:0007669"/>
    <property type="project" value="UniProtKB-EC"/>
</dbReference>
<feature type="domain" description="RNA 3'-terminal phosphate cyclase insert" evidence="9">
    <location>
        <begin position="202"/>
        <end position="303"/>
    </location>
</feature>
<evidence type="ECO:0000313" key="11">
    <source>
        <dbReference type="Proteomes" id="UP000054538"/>
    </source>
</evidence>
<dbReference type="AlphaFoldDB" id="A0A0D0DG05"/>
<feature type="binding site" evidence="7">
    <location>
        <begin position="312"/>
        <end position="316"/>
    </location>
    <ligand>
        <name>ATP</name>
        <dbReference type="ChEBI" id="CHEBI:30616"/>
    </ligand>
</feature>
<feature type="active site" description="Tele-AMP-histidine intermediate" evidence="6">
    <location>
        <position position="338"/>
    </location>
</feature>
<dbReference type="InterPro" id="IPR013792">
    <property type="entry name" value="RNA3'P_cycl/enolpyr_Trfase_a/b"/>
</dbReference>
<sequence length="382" mass="40323">MASSIAQAFIHIDGSFCEGGGQLLRNTVTLSALLSKPISISNVRQNRRPPGLRKQHEAGIKLAAAICSAEINGVEPGSTGIDFRPGPIQLPRTLNCNPRTAGSTALLLQVALPCLLFSPSRPQSQPSHEPLTSILTLQGGTNASLAPQIDYTQIILLPFLSKHFHISPSLTINRRGYFPRGSGSVLCSVPSVPGPLNLINLTERGEVSAIRGSARVGGWGYTVAQQMVSGAHCKLLQSGIASEKITISAVRERVEDVVGVGGGIMLWAETDKGCLIGGSAVATQDKNPEDVGAEAAEELVRNLKHGGCVDEYLQDQIIIFLALAKGRSTVKAGPLTDHTRTAIHVAQQMTGAQFHIDESTPDITIITCDGIGFVPSPPLSTL</sequence>
<dbReference type="EMBL" id="KN824971">
    <property type="protein sequence ID" value="KIK96732.1"/>
    <property type="molecule type" value="Genomic_DNA"/>
</dbReference>
<dbReference type="Gene3D" id="3.30.360.20">
    <property type="entry name" value="RNA 3'-terminal phosphate cyclase, insert domain"/>
    <property type="match status" value="1"/>
</dbReference>
<keyword evidence="7" id="KW-0067">ATP-binding</keyword>
<dbReference type="NCBIfam" id="TIGR03399">
    <property type="entry name" value="RNA_3prim_cycl"/>
    <property type="match status" value="1"/>
</dbReference>
<keyword evidence="11" id="KW-1185">Reference proteome</keyword>
<evidence type="ECO:0000259" key="8">
    <source>
        <dbReference type="Pfam" id="PF01137"/>
    </source>
</evidence>
<dbReference type="InParanoid" id="A0A0D0DG05"/>
<dbReference type="InterPro" id="IPR023797">
    <property type="entry name" value="RNA3'_phos_cyclase_dom"/>
</dbReference>
<evidence type="ECO:0000256" key="2">
    <source>
        <dbReference type="ARBA" id="ARBA00012725"/>
    </source>
</evidence>
<dbReference type="InterPro" id="IPR000228">
    <property type="entry name" value="RNA3'_term_phos_cyc"/>
</dbReference>
<dbReference type="InterPro" id="IPR037136">
    <property type="entry name" value="RNA3'_phos_cyclase_dom_sf"/>
</dbReference>
<dbReference type="SUPFAM" id="SSF55205">
    <property type="entry name" value="EPT/RTPC-like"/>
    <property type="match status" value="2"/>
</dbReference>
<dbReference type="InterPro" id="IPR013791">
    <property type="entry name" value="RNA3'-term_phos_cycl_insert"/>
</dbReference>
<comment type="catalytic activity">
    <reaction evidence="5">
        <text>a 3'-end 3'-phospho-ribonucleotide-RNA + ATP = a 3'-end 2',3'-cyclophospho-ribonucleotide-RNA + AMP + diphosphate</text>
        <dbReference type="Rhea" id="RHEA:23976"/>
        <dbReference type="Rhea" id="RHEA-COMP:10463"/>
        <dbReference type="Rhea" id="RHEA-COMP:10464"/>
        <dbReference type="ChEBI" id="CHEBI:30616"/>
        <dbReference type="ChEBI" id="CHEBI:33019"/>
        <dbReference type="ChEBI" id="CHEBI:83062"/>
        <dbReference type="ChEBI" id="CHEBI:83064"/>
        <dbReference type="ChEBI" id="CHEBI:456215"/>
        <dbReference type="EC" id="6.5.1.4"/>
    </reaction>
</comment>
<feature type="binding site" evidence="7">
    <location>
        <position position="109"/>
    </location>
    <ligand>
        <name>ATP</name>
        <dbReference type="ChEBI" id="CHEBI:30616"/>
    </ligand>
</feature>
<dbReference type="Pfam" id="PF05189">
    <property type="entry name" value="RTC_insert"/>
    <property type="match status" value="1"/>
</dbReference>
<dbReference type="PANTHER" id="PTHR11096:SF0">
    <property type="entry name" value="RNA 3'-TERMINAL PHOSPHATE CYCLASE"/>
    <property type="match status" value="1"/>
</dbReference>
<dbReference type="GO" id="GO:0005524">
    <property type="term" value="F:ATP binding"/>
    <property type="evidence" value="ECO:0007669"/>
    <property type="project" value="UniProtKB-KW"/>
</dbReference>
<evidence type="ECO:0000256" key="3">
    <source>
        <dbReference type="ARBA" id="ARBA00022598"/>
    </source>
</evidence>
<organism evidence="10 11">
    <name type="scientific">Paxillus rubicundulus Ve08.2h10</name>
    <dbReference type="NCBI Taxonomy" id="930991"/>
    <lineage>
        <taxon>Eukaryota</taxon>
        <taxon>Fungi</taxon>
        <taxon>Dikarya</taxon>
        <taxon>Basidiomycota</taxon>
        <taxon>Agaricomycotina</taxon>
        <taxon>Agaricomycetes</taxon>
        <taxon>Agaricomycetidae</taxon>
        <taxon>Boletales</taxon>
        <taxon>Paxilineae</taxon>
        <taxon>Paxillaceae</taxon>
        <taxon>Paxillus</taxon>
    </lineage>
</organism>
<dbReference type="HOGENOM" id="CLU_027882_0_1_1"/>
<dbReference type="OrthoDB" id="25029at2759"/>
<reference evidence="11" key="2">
    <citation type="submission" date="2015-01" db="EMBL/GenBank/DDBJ databases">
        <title>Evolutionary Origins and Diversification of the Mycorrhizal Mutualists.</title>
        <authorList>
            <consortium name="DOE Joint Genome Institute"/>
            <consortium name="Mycorrhizal Genomics Consortium"/>
            <person name="Kohler A."/>
            <person name="Kuo A."/>
            <person name="Nagy L.G."/>
            <person name="Floudas D."/>
            <person name="Copeland A."/>
            <person name="Barry K.W."/>
            <person name="Cichocki N."/>
            <person name="Veneault-Fourrey C."/>
            <person name="LaButti K."/>
            <person name="Lindquist E.A."/>
            <person name="Lipzen A."/>
            <person name="Lundell T."/>
            <person name="Morin E."/>
            <person name="Murat C."/>
            <person name="Riley R."/>
            <person name="Ohm R."/>
            <person name="Sun H."/>
            <person name="Tunlid A."/>
            <person name="Henrissat B."/>
            <person name="Grigoriev I.V."/>
            <person name="Hibbett D.S."/>
            <person name="Martin F."/>
        </authorList>
    </citation>
    <scope>NUCLEOTIDE SEQUENCE [LARGE SCALE GENOMIC DNA]</scope>
    <source>
        <strain evidence="11">Ve08.2h10</strain>
    </source>
</reference>
<proteinExistence type="inferred from homology"/>
<evidence type="ECO:0000259" key="9">
    <source>
        <dbReference type="Pfam" id="PF05189"/>
    </source>
</evidence>
<dbReference type="Pfam" id="PF01137">
    <property type="entry name" value="RTC"/>
    <property type="match status" value="1"/>
</dbReference>
<feature type="domain" description="RNA 3'-terminal phosphate cyclase" evidence="8">
    <location>
        <begin position="18"/>
        <end position="356"/>
    </location>
</feature>
<keyword evidence="4 7" id="KW-0547">Nucleotide-binding</keyword>
<dbReference type="PANTHER" id="PTHR11096">
    <property type="entry name" value="RNA 3' TERMINAL PHOSPHATE CYCLASE"/>
    <property type="match status" value="1"/>
</dbReference>